<gene>
    <name evidence="2" type="ORF">H9654_12285</name>
</gene>
<sequence length="137" mass="14557">MPLIPRLRHLIDRFGATGSLLCAVHCAVIPVALAAAPSLGLSVWLGDGVEQALVVFVTLLGLFSLVWGYRRHGALRALGFLIPGLVALWTGVLYDPLHHDPVPHAVVMTLGGLLVGVAHLVNLRLNHGHVHDASCAH</sequence>
<feature type="transmembrane region" description="Helical" evidence="1">
    <location>
        <begin position="20"/>
        <end position="45"/>
    </location>
</feature>
<dbReference type="RefSeq" id="WP_191771062.1">
    <property type="nucleotide sequence ID" value="NZ_JACSQS010000012.1"/>
</dbReference>
<dbReference type="GO" id="GO:0015097">
    <property type="term" value="F:mercury ion transmembrane transporter activity"/>
    <property type="evidence" value="ECO:0007669"/>
    <property type="project" value="InterPro"/>
</dbReference>
<protein>
    <submittedName>
        <fullName evidence="2">MerC domain-containing protein</fullName>
    </submittedName>
</protein>
<organism evidence="2 3">
    <name type="scientific">Stenotrophomonas lacuserhaii</name>
    <dbReference type="NCBI Taxonomy" id="2760084"/>
    <lineage>
        <taxon>Bacteria</taxon>
        <taxon>Pseudomonadati</taxon>
        <taxon>Pseudomonadota</taxon>
        <taxon>Gammaproteobacteria</taxon>
        <taxon>Lysobacterales</taxon>
        <taxon>Lysobacteraceae</taxon>
        <taxon>Stenotrophomonas</taxon>
    </lineage>
</organism>
<dbReference type="EMBL" id="JACSQS010000012">
    <property type="protein sequence ID" value="MBD7954977.1"/>
    <property type="molecule type" value="Genomic_DNA"/>
</dbReference>
<keyword evidence="1" id="KW-0472">Membrane</keyword>
<accession>A0A8X8FTK6</accession>
<evidence type="ECO:0000313" key="3">
    <source>
        <dbReference type="Proteomes" id="UP000636938"/>
    </source>
</evidence>
<evidence type="ECO:0000256" key="1">
    <source>
        <dbReference type="SAM" id="Phobius"/>
    </source>
</evidence>
<dbReference type="InterPro" id="IPR004891">
    <property type="entry name" value="Mercury-R_MerC"/>
</dbReference>
<keyword evidence="1" id="KW-1133">Transmembrane helix</keyword>
<feature type="transmembrane region" description="Helical" evidence="1">
    <location>
        <begin position="75"/>
        <end position="94"/>
    </location>
</feature>
<reference evidence="2 3" key="1">
    <citation type="submission" date="2020-08" db="EMBL/GenBank/DDBJ databases">
        <title>A Genomic Blueprint of the Chicken Gut Microbiome.</title>
        <authorList>
            <person name="Gilroy R."/>
            <person name="Ravi A."/>
            <person name="Getino M."/>
            <person name="Pursley I."/>
            <person name="Horton D.L."/>
            <person name="Alikhan N.-F."/>
            <person name="Baker D."/>
            <person name="Gharbi K."/>
            <person name="Hall N."/>
            <person name="Watson M."/>
            <person name="Adriaenssens E.M."/>
            <person name="Foster-Nyarko E."/>
            <person name="Jarju S."/>
            <person name="Secka A."/>
            <person name="Antonio M."/>
            <person name="Oren A."/>
            <person name="Chaudhuri R."/>
            <person name="La Ragione R.M."/>
            <person name="Hildebrand F."/>
            <person name="Pallen M.J."/>
        </authorList>
    </citation>
    <scope>NUCLEOTIDE SEQUENCE [LARGE SCALE GENOMIC DNA]</scope>
    <source>
        <strain evidence="2 3">Sa5BUN4</strain>
    </source>
</reference>
<dbReference type="AlphaFoldDB" id="A0A8X8FTK6"/>
<keyword evidence="3" id="KW-1185">Reference proteome</keyword>
<feature type="transmembrane region" description="Helical" evidence="1">
    <location>
        <begin position="106"/>
        <end position="123"/>
    </location>
</feature>
<dbReference type="Pfam" id="PF03203">
    <property type="entry name" value="MerC"/>
    <property type="match status" value="1"/>
</dbReference>
<proteinExistence type="predicted"/>
<dbReference type="Proteomes" id="UP000636938">
    <property type="component" value="Unassembled WGS sequence"/>
</dbReference>
<name>A0A8X8FTK6_9GAMM</name>
<dbReference type="GO" id="GO:0016020">
    <property type="term" value="C:membrane"/>
    <property type="evidence" value="ECO:0007669"/>
    <property type="project" value="InterPro"/>
</dbReference>
<feature type="transmembrane region" description="Helical" evidence="1">
    <location>
        <begin position="51"/>
        <end position="68"/>
    </location>
</feature>
<keyword evidence="1" id="KW-0812">Transmembrane</keyword>
<comment type="caution">
    <text evidence="2">The sequence shown here is derived from an EMBL/GenBank/DDBJ whole genome shotgun (WGS) entry which is preliminary data.</text>
</comment>
<evidence type="ECO:0000313" key="2">
    <source>
        <dbReference type="EMBL" id="MBD7954977.1"/>
    </source>
</evidence>